<dbReference type="SUPFAM" id="SSF47095">
    <property type="entry name" value="HMG-box"/>
    <property type="match status" value="1"/>
</dbReference>
<evidence type="ECO:0000256" key="2">
    <source>
        <dbReference type="ARBA" id="ARBA00023163"/>
    </source>
</evidence>
<proteinExistence type="predicted"/>
<dbReference type="InterPro" id="IPR009071">
    <property type="entry name" value="HMG_box_dom"/>
</dbReference>
<dbReference type="EMBL" id="BFAD01000003">
    <property type="protein sequence ID" value="GBE81348.1"/>
    <property type="molecule type" value="Genomic_DNA"/>
</dbReference>
<keyword evidence="3" id="KW-0539">Nucleus</keyword>
<dbReference type="GO" id="GO:0001228">
    <property type="term" value="F:DNA-binding transcription activator activity, RNA polymerase II-specific"/>
    <property type="evidence" value="ECO:0007669"/>
    <property type="project" value="TreeGrafter"/>
</dbReference>
<feature type="DNA-binding region" description="HMG box" evidence="3">
    <location>
        <begin position="40"/>
        <end position="110"/>
    </location>
</feature>
<dbReference type="GeneID" id="38778265"/>
<dbReference type="RefSeq" id="XP_027612261.1">
    <property type="nucleotide sequence ID" value="XM_027756460.1"/>
</dbReference>
<dbReference type="OrthoDB" id="6247875at2759"/>
<feature type="region of interest" description="Disordered" evidence="4">
    <location>
        <begin position="105"/>
        <end position="225"/>
    </location>
</feature>
<dbReference type="AlphaFoldDB" id="A0A401GGQ4"/>
<dbReference type="InParanoid" id="A0A401GGQ4"/>
<dbReference type="Pfam" id="PF00505">
    <property type="entry name" value="HMG_box"/>
    <property type="match status" value="1"/>
</dbReference>
<feature type="compositionally biased region" description="Basic and acidic residues" evidence="4">
    <location>
        <begin position="105"/>
        <end position="138"/>
    </location>
</feature>
<sequence length="451" mass="49305">MAGFLSLLPPQPPVPLASSSSAPPALNVGRSRPKRDGEKVPRPVNSWIIFRSETMRELRKLEEYRKMPQAQISKIISQRWKDATPDVKAHYEFLADIKKFEHKQEHPDYVYKPQKKEERERQRQEDKEAKQRARLDKQRRAKAQDASSLSSHFVSSNHMPYYNPHQHVRSLDTSYPSPPLSDESTPPPCSPTPPGHVVALPDASTSTHPPTPPASTSAETPAVAPAALDPPAVPPATYPAAAPVPDVLSLMTPDMQLTAALASSATQWNYGYTPEQEAGPSAVDMDALLPPIHIPWLDEPDVDLVDDMGPIPDAAPVYHLGPEASDDAPDTISLSQQETFTMAENECMAAFEKFIESLGLPPLQEEDGSGSGSAVEPSVDEDPFAFINFDVDPFFQNAAVPAPSMPPAPTTPYVPPAGAMNSGMRRVAGSWHPAQEYMDSPMIDAWDGQTF</sequence>
<evidence type="ECO:0000313" key="6">
    <source>
        <dbReference type="EMBL" id="GBE81348.1"/>
    </source>
</evidence>
<dbReference type="PANTHER" id="PTHR10270:SF161">
    <property type="entry name" value="SEX-DETERMINING REGION Y PROTEIN"/>
    <property type="match status" value="1"/>
</dbReference>
<dbReference type="PROSITE" id="PS50118">
    <property type="entry name" value="HMG_BOX_2"/>
    <property type="match status" value="1"/>
</dbReference>
<dbReference type="Proteomes" id="UP000287166">
    <property type="component" value="Unassembled WGS sequence"/>
</dbReference>
<dbReference type="InterPro" id="IPR036910">
    <property type="entry name" value="HMG_box_dom_sf"/>
</dbReference>
<evidence type="ECO:0000313" key="7">
    <source>
        <dbReference type="Proteomes" id="UP000287166"/>
    </source>
</evidence>
<feature type="compositionally biased region" description="Low complexity" evidence="4">
    <location>
        <begin position="16"/>
        <end position="26"/>
    </location>
</feature>
<protein>
    <recommendedName>
        <fullName evidence="5">HMG box domain-containing protein</fullName>
    </recommendedName>
</protein>
<keyword evidence="1 3" id="KW-0238">DNA-binding</keyword>
<comment type="caution">
    <text evidence="6">The sequence shown here is derived from an EMBL/GenBank/DDBJ whole genome shotgun (WGS) entry which is preliminary data.</text>
</comment>
<dbReference type="GO" id="GO:0005634">
    <property type="term" value="C:nucleus"/>
    <property type="evidence" value="ECO:0007669"/>
    <property type="project" value="UniProtKB-UniRule"/>
</dbReference>
<dbReference type="SMART" id="SM00398">
    <property type="entry name" value="HMG"/>
    <property type="match status" value="1"/>
</dbReference>
<name>A0A401GGQ4_9APHY</name>
<dbReference type="Gene3D" id="1.10.30.10">
    <property type="entry name" value="High mobility group box domain"/>
    <property type="match status" value="1"/>
</dbReference>
<feature type="region of interest" description="Disordered" evidence="4">
    <location>
        <begin position="1"/>
        <end position="43"/>
    </location>
</feature>
<evidence type="ECO:0000256" key="1">
    <source>
        <dbReference type="ARBA" id="ARBA00023125"/>
    </source>
</evidence>
<dbReference type="PANTHER" id="PTHR10270">
    <property type="entry name" value="SOX TRANSCRIPTION FACTOR"/>
    <property type="match status" value="1"/>
</dbReference>
<feature type="compositionally biased region" description="Pro residues" evidence="4">
    <location>
        <begin position="185"/>
        <end position="194"/>
    </location>
</feature>
<feature type="compositionally biased region" description="Low complexity" evidence="4">
    <location>
        <begin position="147"/>
        <end position="156"/>
    </location>
</feature>
<dbReference type="GO" id="GO:0030154">
    <property type="term" value="P:cell differentiation"/>
    <property type="evidence" value="ECO:0007669"/>
    <property type="project" value="TreeGrafter"/>
</dbReference>
<keyword evidence="2" id="KW-0804">Transcription</keyword>
<feature type="domain" description="HMG box" evidence="5">
    <location>
        <begin position="40"/>
        <end position="110"/>
    </location>
</feature>
<feature type="compositionally biased region" description="Low complexity" evidence="4">
    <location>
        <begin position="201"/>
        <end position="225"/>
    </location>
</feature>
<accession>A0A401GGQ4</accession>
<evidence type="ECO:0000259" key="5">
    <source>
        <dbReference type="PROSITE" id="PS50118"/>
    </source>
</evidence>
<organism evidence="6 7">
    <name type="scientific">Sparassis crispa</name>
    <dbReference type="NCBI Taxonomy" id="139825"/>
    <lineage>
        <taxon>Eukaryota</taxon>
        <taxon>Fungi</taxon>
        <taxon>Dikarya</taxon>
        <taxon>Basidiomycota</taxon>
        <taxon>Agaricomycotina</taxon>
        <taxon>Agaricomycetes</taxon>
        <taxon>Polyporales</taxon>
        <taxon>Sparassidaceae</taxon>
        <taxon>Sparassis</taxon>
    </lineage>
</organism>
<dbReference type="GO" id="GO:0000978">
    <property type="term" value="F:RNA polymerase II cis-regulatory region sequence-specific DNA binding"/>
    <property type="evidence" value="ECO:0007669"/>
    <property type="project" value="TreeGrafter"/>
</dbReference>
<evidence type="ECO:0000256" key="4">
    <source>
        <dbReference type="SAM" id="MobiDB-lite"/>
    </source>
</evidence>
<keyword evidence="7" id="KW-1185">Reference proteome</keyword>
<dbReference type="InterPro" id="IPR050140">
    <property type="entry name" value="SRY-related_HMG-box_TF-like"/>
</dbReference>
<dbReference type="STRING" id="139825.A0A401GGQ4"/>
<gene>
    <name evidence="6" type="ORF">SCP_0310750</name>
</gene>
<reference evidence="6 7" key="1">
    <citation type="journal article" date="2018" name="Sci. Rep.">
        <title>Genome sequence of the cauliflower mushroom Sparassis crispa (Hanabiratake) and its association with beneficial usage.</title>
        <authorList>
            <person name="Kiyama R."/>
            <person name="Furutani Y."/>
            <person name="Kawaguchi K."/>
            <person name="Nakanishi T."/>
        </authorList>
    </citation>
    <scope>NUCLEOTIDE SEQUENCE [LARGE SCALE GENOMIC DNA]</scope>
</reference>
<dbReference type="CDD" id="cd01389">
    <property type="entry name" value="HMG-box_ROX1-like"/>
    <property type="match status" value="1"/>
</dbReference>
<evidence type="ECO:0000256" key="3">
    <source>
        <dbReference type="PROSITE-ProRule" id="PRU00267"/>
    </source>
</evidence>